<dbReference type="Gene3D" id="1.25.40.290">
    <property type="entry name" value="ARM repeat domains"/>
    <property type="match status" value="1"/>
</dbReference>
<dbReference type="EMBL" id="JAUSTY010000005">
    <property type="protein sequence ID" value="MDQ0165636.1"/>
    <property type="molecule type" value="Genomic_DNA"/>
</dbReference>
<dbReference type="Pfam" id="PF08713">
    <property type="entry name" value="DNA_alkylation"/>
    <property type="match status" value="1"/>
</dbReference>
<dbReference type="RefSeq" id="WP_307392942.1">
    <property type="nucleotide sequence ID" value="NZ_BAAADK010000011.1"/>
</dbReference>
<proteinExistence type="predicted"/>
<protein>
    <submittedName>
        <fullName evidence="1">3-methyladenine DNA glycosylase AlkC</fullName>
    </submittedName>
</protein>
<organism evidence="1 2">
    <name type="scientific">Caldalkalibacillus horti</name>
    <dbReference type="NCBI Taxonomy" id="77523"/>
    <lineage>
        <taxon>Bacteria</taxon>
        <taxon>Bacillati</taxon>
        <taxon>Bacillota</taxon>
        <taxon>Bacilli</taxon>
        <taxon>Bacillales</taxon>
        <taxon>Bacillaceae</taxon>
        <taxon>Caldalkalibacillus</taxon>
    </lineage>
</organism>
<dbReference type="InterPro" id="IPR014825">
    <property type="entry name" value="DNA_alkylation"/>
</dbReference>
<keyword evidence="2" id="KW-1185">Reference proteome</keyword>
<evidence type="ECO:0000313" key="2">
    <source>
        <dbReference type="Proteomes" id="UP001235840"/>
    </source>
</evidence>
<gene>
    <name evidence="1" type="ORF">J2S11_001537</name>
</gene>
<evidence type="ECO:0000313" key="1">
    <source>
        <dbReference type="EMBL" id="MDQ0165636.1"/>
    </source>
</evidence>
<dbReference type="InterPro" id="IPR016024">
    <property type="entry name" value="ARM-type_fold"/>
</dbReference>
<dbReference type="SUPFAM" id="SSF48371">
    <property type="entry name" value="ARM repeat"/>
    <property type="match status" value="1"/>
</dbReference>
<sequence length="263" mass="30442">MEQGGSKSIPLKNYFGSELANRLQSLIQPHYNAFPAEEFITSISKQVDQLELKQRVALIAAELRTSLPQDYTEALGILMKILGPENKTEEGMFTNGYFLMPVAFFVEKYGLEHYEISMPALYEITKRHTSEYSIRPFLQIYPDHTLAILREWSKDENAHVRRLVSEGSRPRLPWAKRMRAIKEDPAINLSLLESLLADSSFYVRKSVANHIHDLIKDYQEETIAWLEKQMQSEEKHMSWIVRHSLRSLVKSGNETALELIGRF</sequence>
<comment type="caution">
    <text evidence="1">The sequence shown here is derived from an EMBL/GenBank/DDBJ whole genome shotgun (WGS) entry which is preliminary data.</text>
</comment>
<accession>A0ABT9VXC1</accession>
<name>A0ABT9VXC1_9BACI</name>
<reference evidence="1 2" key="1">
    <citation type="submission" date="2023-07" db="EMBL/GenBank/DDBJ databases">
        <title>Genomic Encyclopedia of Type Strains, Phase IV (KMG-IV): sequencing the most valuable type-strain genomes for metagenomic binning, comparative biology and taxonomic classification.</title>
        <authorList>
            <person name="Goeker M."/>
        </authorList>
    </citation>
    <scope>NUCLEOTIDE SEQUENCE [LARGE SCALE GENOMIC DNA]</scope>
    <source>
        <strain evidence="1 2">DSM 12751</strain>
    </source>
</reference>
<dbReference type="Proteomes" id="UP001235840">
    <property type="component" value="Unassembled WGS sequence"/>
</dbReference>